<accession>A0ABR6P170</accession>
<comment type="caution">
    <text evidence="2">The sequence shown here is derived from an EMBL/GenBank/DDBJ whole genome shotgun (WGS) entry which is preliminary data.</text>
</comment>
<keyword evidence="1" id="KW-0812">Transmembrane</keyword>
<protein>
    <submittedName>
        <fullName evidence="2">ZIP family zinc transporter</fullName>
    </submittedName>
</protein>
<dbReference type="EMBL" id="JACHEW010000055">
    <property type="protein sequence ID" value="MBB6018911.1"/>
    <property type="molecule type" value="Genomic_DNA"/>
</dbReference>
<evidence type="ECO:0000313" key="2">
    <source>
        <dbReference type="EMBL" id="MBB6018911.1"/>
    </source>
</evidence>
<evidence type="ECO:0000313" key="3">
    <source>
        <dbReference type="Proteomes" id="UP000629870"/>
    </source>
</evidence>
<organism evidence="2 3">
    <name type="scientific">Deinococcus radiopugnans ATCC 19172</name>
    <dbReference type="NCBI Taxonomy" id="585398"/>
    <lineage>
        <taxon>Bacteria</taxon>
        <taxon>Thermotogati</taxon>
        <taxon>Deinococcota</taxon>
        <taxon>Deinococci</taxon>
        <taxon>Deinococcales</taxon>
        <taxon>Deinococcaceae</taxon>
        <taxon>Deinococcus</taxon>
    </lineage>
</organism>
<name>A0ABR6P170_9DEIO</name>
<proteinExistence type="predicted"/>
<keyword evidence="1" id="KW-1133">Transmembrane helix</keyword>
<feature type="transmembrane region" description="Helical" evidence="1">
    <location>
        <begin position="47"/>
        <end position="68"/>
    </location>
</feature>
<evidence type="ECO:0000256" key="1">
    <source>
        <dbReference type="SAM" id="Phobius"/>
    </source>
</evidence>
<gene>
    <name evidence="2" type="ORF">HNQ04_004193</name>
</gene>
<keyword evidence="1" id="KW-0472">Membrane</keyword>
<dbReference type="RefSeq" id="WP_249039225.1">
    <property type="nucleotide sequence ID" value="NZ_JACHEW010000055.1"/>
</dbReference>
<reference evidence="2 3" key="1">
    <citation type="submission" date="2020-08" db="EMBL/GenBank/DDBJ databases">
        <title>Genomic Encyclopedia of Type Strains, Phase IV (KMG-IV): sequencing the most valuable type-strain genomes for metagenomic binning, comparative biology and taxonomic classification.</title>
        <authorList>
            <person name="Goeker M."/>
        </authorList>
    </citation>
    <scope>NUCLEOTIDE SEQUENCE [LARGE SCALE GENOMIC DNA]</scope>
    <source>
        <strain evidence="2 3">DSM 12027</strain>
    </source>
</reference>
<dbReference type="Proteomes" id="UP000629870">
    <property type="component" value="Unassembled WGS sequence"/>
</dbReference>
<sequence>MIALNQILLLTLTPVLATVLGGVVAGFRPPSPRVRSFVQHFAAGRQPLGVVIGFALGMGVMIAVRALVGRLDP</sequence>
<feature type="transmembrane region" description="Helical" evidence="1">
    <location>
        <begin position="7"/>
        <end position="27"/>
    </location>
</feature>
<keyword evidence="3" id="KW-1185">Reference proteome</keyword>